<evidence type="ECO:0000313" key="2">
    <source>
        <dbReference type="EMBL" id="PHN05820.1"/>
    </source>
</evidence>
<organism evidence="2 3">
    <name type="scientific">Flavilitoribacter nigricans (strain ATCC 23147 / DSM 23189 / NBRC 102662 / NCIMB 1420 / SS-2)</name>
    <name type="common">Lewinella nigricans</name>
    <dbReference type="NCBI Taxonomy" id="1122177"/>
    <lineage>
        <taxon>Bacteria</taxon>
        <taxon>Pseudomonadati</taxon>
        <taxon>Bacteroidota</taxon>
        <taxon>Saprospiria</taxon>
        <taxon>Saprospirales</taxon>
        <taxon>Lewinellaceae</taxon>
        <taxon>Flavilitoribacter</taxon>
    </lineage>
</organism>
<dbReference type="Gene3D" id="2.60.40.10">
    <property type="entry name" value="Immunoglobulins"/>
    <property type="match status" value="1"/>
</dbReference>
<dbReference type="EMBL" id="PDUD01000020">
    <property type="protein sequence ID" value="PHN05820.1"/>
    <property type="molecule type" value="Genomic_DNA"/>
</dbReference>
<dbReference type="InterPro" id="IPR013783">
    <property type="entry name" value="Ig-like_fold"/>
</dbReference>
<dbReference type="InterPro" id="IPR036249">
    <property type="entry name" value="Thioredoxin-like_sf"/>
</dbReference>
<dbReference type="Proteomes" id="UP000223913">
    <property type="component" value="Unassembled WGS sequence"/>
</dbReference>
<dbReference type="RefSeq" id="WP_099150910.1">
    <property type="nucleotide sequence ID" value="NZ_PDUD01000020.1"/>
</dbReference>
<accession>A0A2D0NBT0</accession>
<protein>
    <recommendedName>
        <fullName evidence="4">Omp28-related outer membrane protein</fullName>
    </recommendedName>
</protein>
<evidence type="ECO:0000256" key="1">
    <source>
        <dbReference type="SAM" id="SignalP"/>
    </source>
</evidence>
<gene>
    <name evidence="2" type="ORF">CRP01_15225</name>
</gene>
<keyword evidence="3" id="KW-1185">Reference proteome</keyword>
<keyword evidence="1" id="KW-0732">Signal</keyword>
<name>A0A2D0NBT0_FLAN2</name>
<reference evidence="2 3" key="1">
    <citation type="submission" date="2017-10" db="EMBL/GenBank/DDBJ databases">
        <title>The draft genome sequence of Lewinella nigricans NBRC 102662.</title>
        <authorList>
            <person name="Wang K."/>
        </authorList>
    </citation>
    <scope>NUCLEOTIDE SEQUENCE [LARGE SCALE GENOMIC DNA]</scope>
    <source>
        <strain evidence="2 3">NBRC 102662</strain>
    </source>
</reference>
<evidence type="ECO:0000313" key="3">
    <source>
        <dbReference type="Proteomes" id="UP000223913"/>
    </source>
</evidence>
<dbReference type="SUPFAM" id="SSF52833">
    <property type="entry name" value="Thioredoxin-like"/>
    <property type="match status" value="1"/>
</dbReference>
<dbReference type="OrthoDB" id="645272at2"/>
<comment type="caution">
    <text evidence="2">The sequence shown here is derived from an EMBL/GenBank/DDBJ whole genome shotgun (WGS) entry which is preliminary data.</text>
</comment>
<sequence>MHALKNSLFVLGILFSVSSIAQTDLTVPQTQVPMITKISASWCPYCGTWGWDFMEALMEDNSNFSNLITAHYSGDYRSTEAAQMTSNFGAFGQPEFFFNSDRISVNASTTNQMRTEVKAMIAQKREESPVVQTGLLAGPNNGQFNVVTKTRFFQNTSGEFYLGLYVVEKSFSGPQAGRQTTALHKNVLRAGLSDNTFGEQLIAGAVGAGEEVIIQKSIALDELGYNPNDIRLLSIIWKKDGSKYTVVNTNSLSEFQAGVELLATTATRQLGEADFQISVQPNVVSDFSLLKLILPSQRKNFRVELWTLDGRKVQDIFSGQLPAGEHQWSIDRSVTTAAGVYVLRLYDGLGQISRQLIFQ</sequence>
<feature type="chain" id="PRO_5012316386" description="Omp28-related outer membrane protein" evidence="1">
    <location>
        <begin position="22"/>
        <end position="359"/>
    </location>
</feature>
<evidence type="ECO:0008006" key="4">
    <source>
        <dbReference type="Google" id="ProtNLM"/>
    </source>
</evidence>
<dbReference type="AlphaFoldDB" id="A0A2D0NBT0"/>
<proteinExistence type="predicted"/>
<feature type="signal peptide" evidence="1">
    <location>
        <begin position="1"/>
        <end position="21"/>
    </location>
</feature>